<dbReference type="EMBL" id="JBHUML010000006">
    <property type="protein sequence ID" value="MFD2706990.1"/>
    <property type="molecule type" value="Genomic_DNA"/>
</dbReference>
<name>A0ABW5T4N2_9BACI</name>
<evidence type="ECO:0000256" key="1">
    <source>
        <dbReference type="SAM" id="Coils"/>
    </source>
</evidence>
<accession>A0ABW5T4N2</accession>
<organism evidence="2 3">
    <name type="scientific">Salibacterium lacus</name>
    <dbReference type="NCBI Taxonomy" id="1898109"/>
    <lineage>
        <taxon>Bacteria</taxon>
        <taxon>Bacillati</taxon>
        <taxon>Bacillota</taxon>
        <taxon>Bacilli</taxon>
        <taxon>Bacillales</taxon>
        <taxon>Bacillaceae</taxon>
    </lineage>
</organism>
<keyword evidence="3" id="KW-1185">Reference proteome</keyword>
<reference evidence="3" key="1">
    <citation type="journal article" date="2019" name="Int. J. Syst. Evol. Microbiol.">
        <title>The Global Catalogue of Microorganisms (GCM) 10K type strain sequencing project: providing services to taxonomists for standard genome sequencing and annotation.</title>
        <authorList>
            <consortium name="The Broad Institute Genomics Platform"/>
            <consortium name="The Broad Institute Genome Sequencing Center for Infectious Disease"/>
            <person name="Wu L."/>
            <person name="Ma J."/>
        </authorList>
    </citation>
    <scope>NUCLEOTIDE SEQUENCE [LARGE SCALE GENOMIC DNA]</scope>
    <source>
        <strain evidence="3">KCTC 33792</strain>
    </source>
</reference>
<keyword evidence="1" id="KW-0175">Coiled coil</keyword>
<protein>
    <recommendedName>
        <fullName evidence="4">HNH endonuclease</fullName>
    </recommendedName>
</protein>
<comment type="caution">
    <text evidence="2">The sequence shown here is derived from an EMBL/GenBank/DDBJ whole genome shotgun (WGS) entry which is preliminary data.</text>
</comment>
<evidence type="ECO:0008006" key="4">
    <source>
        <dbReference type="Google" id="ProtNLM"/>
    </source>
</evidence>
<sequence>MKKNFEEEKALLAQRHQLKNSSERLDELKDKTMELKSNMENQLTDIEDADAQIDDLFKQLDIDREDVTSDFDSTVIDLSDEEMMDAKKELQEYIDIPKIPEMDEWHDYQEHVNEYLLENNLNYTPEHQEALFIECRDAVIDAVINSFGLSKQLFEDKDGGNVTTTKNAKSGIYARENQKYSEEMRKKYAYKNSADNYKSQREEPNNIFTDEYTGKKIPSFKAEVDHIFPLEKFHRNGGFMLNDERKSRFASDQRNFSITDKSLNASKKALDFDKFLISQSNGRSEDNKQFYNIDKRRTNSRQKKAKKVAKEYLPSNKQKFEYYSKEITATGFKEAKNMGKQQAIGLIYREIVITFFDEIKDIYQNGLKKGNVESSFFEVMTDRLTKAAKRVLARWRNVINSFKDGAVSGFLSNMVTTIINIFLKTGKRVVRMIREGAFSLFKAIKMLINPPQDMTLKQAAHESSKLLASSLTISVGIMIEEAVENFINKWIGPFPFLNNFTDSFTSIIVGTVTGLTTVLLVNLLDKLDLFNVHSQDEYEYILNQLESL</sequence>
<evidence type="ECO:0000313" key="2">
    <source>
        <dbReference type="EMBL" id="MFD2706990.1"/>
    </source>
</evidence>
<dbReference type="Proteomes" id="UP001597520">
    <property type="component" value="Unassembled WGS sequence"/>
</dbReference>
<evidence type="ECO:0000313" key="3">
    <source>
        <dbReference type="Proteomes" id="UP001597520"/>
    </source>
</evidence>
<feature type="coiled-coil region" evidence="1">
    <location>
        <begin position="11"/>
        <end position="66"/>
    </location>
</feature>
<gene>
    <name evidence="2" type="ORF">ACFSUB_16145</name>
</gene>
<dbReference type="RefSeq" id="WP_380714312.1">
    <property type="nucleotide sequence ID" value="NZ_JBHUML010000006.1"/>
</dbReference>
<proteinExistence type="predicted"/>